<sequence>MEWTPEAVNAEIAYRRGDAITRQHLREVRQTRRPRWWQRLRVHRSDGNGEHRAA</sequence>
<dbReference type="RefSeq" id="WP_160096638.1">
    <property type="nucleotide sequence ID" value="NZ_FWXV01000003.1"/>
</dbReference>
<proteinExistence type="predicted"/>
<accession>A0A1W2EK26</accession>
<reference evidence="1 2" key="1">
    <citation type="submission" date="2017-04" db="EMBL/GenBank/DDBJ databases">
        <authorList>
            <person name="Afonso C.L."/>
            <person name="Miller P.J."/>
            <person name="Scott M.A."/>
            <person name="Spackman E."/>
            <person name="Goraichik I."/>
            <person name="Dimitrov K.M."/>
            <person name="Suarez D.L."/>
            <person name="Swayne D.E."/>
        </authorList>
    </citation>
    <scope>NUCLEOTIDE SEQUENCE [LARGE SCALE GENOMIC DNA]</scope>
    <source>
        <strain evidence="1 2">DSM 43828</strain>
    </source>
</reference>
<organism evidence="1 2">
    <name type="scientific">Kibdelosporangium aridum</name>
    <dbReference type="NCBI Taxonomy" id="2030"/>
    <lineage>
        <taxon>Bacteria</taxon>
        <taxon>Bacillati</taxon>
        <taxon>Actinomycetota</taxon>
        <taxon>Actinomycetes</taxon>
        <taxon>Pseudonocardiales</taxon>
        <taxon>Pseudonocardiaceae</taxon>
        <taxon>Kibdelosporangium</taxon>
    </lineage>
</organism>
<dbReference type="AlphaFoldDB" id="A0A1W2EK26"/>
<name>A0A1W2EK26_KIBAR</name>
<keyword evidence="2" id="KW-1185">Reference proteome</keyword>
<dbReference type="OrthoDB" id="3699707at2"/>
<evidence type="ECO:0000313" key="1">
    <source>
        <dbReference type="EMBL" id="SMD09965.1"/>
    </source>
</evidence>
<dbReference type="Proteomes" id="UP000192674">
    <property type="component" value="Unassembled WGS sequence"/>
</dbReference>
<dbReference type="EMBL" id="FWXV01000003">
    <property type="protein sequence ID" value="SMD09965.1"/>
    <property type="molecule type" value="Genomic_DNA"/>
</dbReference>
<protein>
    <submittedName>
        <fullName evidence="1">Uncharacterized protein</fullName>
    </submittedName>
</protein>
<evidence type="ECO:0000313" key="2">
    <source>
        <dbReference type="Proteomes" id="UP000192674"/>
    </source>
</evidence>
<gene>
    <name evidence="1" type="ORF">SAMN05661093_04545</name>
</gene>